<dbReference type="InterPro" id="IPR000887">
    <property type="entry name" value="Aldlse_KDPG_KHG"/>
</dbReference>
<dbReference type="Gene3D" id="3.20.20.70">
    <property type="entry name" value="Aldolase class I"/>
    <property type="match status" value="1"/>
</dbReference>
<protein>
    <submittedName>
        <fullName evidence="6">Entner-Doudoroff aldolase</fullName>
    </submittedName>
</protein>
<proteinExistence type="inferred from homology"/>
<comment type="caution">
    <text evidence="6">The sequence shown here is derived from an EMBL/GenBank/DDBJ whole genome shotgun (WGS) entry which is preliminary data.</text>
</comment>
<dbReference type="InterPro" id="IPR013785">
    <property type="entry name" value="Aldolase_TIM"/>
</dbReference>
<dbReference type="PROSITE" id="PS00160">
    <property type="entry name" value="ALDOLASE_KDPG_KHG_2"/>
    <property type="match status" value="1"/>
</dbReference>
<evidence type="ECO:0000256" key="4">
    <source>
        <dbReference type="ARBA" id="ARBA00023239"/>
    </source>
</evidence>
<dbReference type="PANTHER" id="PTHR30246:SF1">
    <property type="entry name" value="2-DEHYDRO-3-DEOXY-6-PHOSPHOGALACTONATE ALDOLASE-RELATED"/>
    <property type="match status" value="1"/>
</dbReference>
<dbReference type="SUPFAM" id="SSF51569">
    <property type="entry name" value="Aldolase"/>
    <property type="match status" value="1"/>
</dbReference>
<evidence type="ECO:0000256" key="3">
    <source>
        <dbReference type="ARBA" id="ARBA00011233"/>
    </source>
</evidence>
<reference evidence="6 7" key="1">
    <citation type="submission" date="2021-03" db="EMBL/GenBank/DDBJ databases">
        <title>Sequencing the genomes of 1000 actinobacteria strains.</title>
        <authorList>
            <person name="Klenk H.-P."/>
        </authorList>
    </citation>
    <scope>NUCLEOTIDE SEQUENCE [LARGE SCALE GENOMIC DNA]</scope>
    <source>
        <strain evidence="6 7">DSM 18824</strain>
    </source>
</reference>
<accession>A0ABS4UX20</accession>
<dbReference type="Pfam" id="PF01081">
    <property type="entry name" value="Aldolase"/>
    <property type="match status" value="1"/>
</dbReference>
<comment type="pathway">
    <text evidence="1">Carbohydrate acid metabolism.</text>
</comment>
<dbReference type="InterPro" id="IPR031338">
    <property type="entry name" value="KDPG/KHG_AS_2"/>
</dbReference>
<comment type="similarity">
    <text evidence="2">Belongs to the KHG/KDPG aldolase family.</text>
</comment>
<dbReference type="CDD" id="cd00452">
    <property type="entry name" value="KDPG_aldolase"/>
    <property type="match status" value="1"/>
</dbReference>
<keyword evidence="5" id="KW-0119">Carbohydrate metabolism</keyword>
<evidence type="ECO:0000313" key="6">
    <source>
        <dbReference type="EMBL" id="MBP2356185.1"/>
    </source>
</evidence>
<evidence type="ECO:0000256" key="1">
    <source>
        <dbReference type="ARBA" id="ARBA00004761"/>
    </source>
</evidence>
<keyword evidence="4" id="KW-0456">Lyase</keyword>
<sequence>MTELSMANADEWFDRALATTHVMAILRGFSPKRTVELAERAWAAGIQAVEVPAQGPVSLRALQATAEAARSAGAIAGAGTVVCAEGVAEVRDAGAMFTVAPGFDPVVSAASLAAGMPHLPGVATPTEVQRAQAFGHRWLKLFPASVLGVAVIAAMRGPFPEVSFVATGGVGVHNAKEFLDSGALAVSLGASFADAAESELADLIGRDVP</sequence>
<dbReference type="EMBL" id="JAGINT010000002">
    <property type="protein sequence ID" value="MBP2356185.1"/>
    <property type="molecule type" value="Genomic_DNA"/>
</dbReference>
<comment type="subunit">
    <text evidence="3">Homotrimer.</text>
</comment>
<evidence type="ECO:0000256" key="2">
    <source>
        <dbReference type="ARBA" id="ARBA00006906"/>
    </source>
</evidence>
<evidence type="ECO:0000256" key="5">
    <source>
        <dbReference type="ARBA" id="ARBA00023277"/>
    </source>
</evidence>
<dbReference type="Proteomes" id="UP000755585">
    <property type="component" value="Unassembled WGS sequence"/>
</dbReference>
<gene>
    <name evidence="6" type="ORF">JOF29_007295</name>
</gene>
<evidence type="ECO:0000313" key="7">
    <source>
        <dbReference type="Proteomes" id="UP000755585"/>
    </source>
</evidence>
<organism evidence="6 7">
    <name type="scientific">Kribbella aluminosa</name>
    <dbReference type="NCBI Taxonomy" id="416017"/>
    <lineage>
        <taxon>Bacteria</taxon>
        <taxon>Bacillati</taxon>
        <taxon>Actinomycetota</taxon>
        <taxon>Actinomycetes</taxon>
        <taxon>Propionibacteriales</taxon>
        <taxon>Kribbellaceae</taxon>
        <taxon>Kribbella</taxon>
    </lineage>
</organism>
<dbReference type="RefSeq" id="WP_209698743.1">
    <property type="nucleotide sequence ID" value="NZ_BAAAVU010000023.1"/>
</dbReference>
<dbReference type="PANTHER" id="PTHR30246">
    <property type="entry name" value="2-KETO-3-DEOXY-6-PHOSPHOGLUCONATE ALDOLASE"/>
    <property type="match status" value="1"/>
</dbReference>
<keyword evidence="7" id="KW-1185">Reference proteome</keyword>
<name>A0ABS4UX20_9ACTN</name>